<protein>
    <recommendedName>
        <fullName evidence="3">HNH endonuclease</fullName>
    </recommendedName>
</protein>
<evidence type="ECO:0000313" key="2">
    <source>
        <dbReference type="Proteomes" id="UP001211711"/>
    </source>
</evidence>
<evidence type="ECO:0008006" key="3">
    <source>
        <dbReference type="Google" id="ProtNLM"/>
    </source>
</evidence>
<comment type="caution">
    <text evidence="1">The sequence shown here is derived from an EMBL/GenBank/DDBJ whole genome shotgun (WGS) entry which is preliminary data.</text>
</comment>
<sequence>MDSRDDFPKRIKDLLAKRVGYRCSNPSCRKLTSGPHKDSEKAVNVGVAAHITAASPKGPRYDKSLSCEQRKSINNGVWLCGTCSTLVDNDRDRYTIEELNRWKQEAEAEAKLEIEGKSTKVVVSDHLFEKKIEAYQKLFYAVKKASSIIIDLFEIDELSNENKEAIAFKVGLEIAKLADSESFFLDDEVIVHTVGAFVGVEDIFAITDSVMRQDQINKFRKNIRNAYRMIESIRDTRKLDRSIKSPIVDYFESLKEIQDKEDQIF</sequence>
<dbReference type="EMBL" id="JAQMTI010000075">
    <property type="protein sequence ID" value="MDB9440777.1"/>
    <property type="molecule type" value="Genomic_DNA"/>
</dbReference>
<gene>
    <name evidence="1" type="ORF">PN497_05290</name>
</gene>
<name>A0ABT4ZN06_9CYAN</name>
<proteinExistence type="predicted"/>
<keyword evidence="2" id="KW-1185">Reference proteome</keyword>
<organism evidence="1 2">
    <name type="scientific">Sphaerospermopsis kisseleviana CS-549</name>
    <dbReference type="NCBI Taxonomy" id="3021783"/>
    <lineage>
        <taxon>Bacteria</taxon>
        <taxon>Bacillati</taxon>
        <taxon>Cyanobacteriota</taxon>
        <taxon>Cyanophyceae</taxon>
        <taxon>Nostocales</taxon>
        <taxon>Aphanizomenonaceae</taxon>
        <taxon>Sphaerospermopsis</taxon>
        <taxon>Sphaerospermopsis kisseleviana</taxon>
    </lineage>
</organism>
<evidence type="ECO:0000313" key="1">
    <source>
        <dbReference type="EMBL" id="MDB9440777.1"/>
    </source>
</evidence>
<dbReference type="Proteomes" id="UP001211711">
    <property type="component" value="Unassembled WGS sequence"/>
</dbReference>
<accession>A0ABT4ZN06</accession>
<reference evidence="1 2" key="1">
    <citation type="submission" date="2023-01" db="EMBL/GenBank/DDBJ databases">
        <title>Genomes from the Australian National Cyanobacteria Reference Collection.</title>
        <authorList>
            <person name="Willis A."/>
            <person name="Lee E.M.F."/>
        </authorList>
    </citation>
    <scope>NUCLEOTIDE SEQUENCE [LARGE SCALE GENOMIC DNA]</scope>
    <source>
        <strain evidence="1 2">CS-549</strain>
    </source>
</reference>
<dbReference type="RefSeq" id="WP_096571679.1">
    <property type="nucleotide sequence ID" value="NZ_JAQMTI010000075.1"/>
</dbReference>